<evidence type="ECO:0000313" key="2">
    <source>
        <dbReference type="Proteomes" id="UP001519272"/>
    </source>
</evidence>
<keyword evidence="2" id="KW-1185">Reference proteome</keyword>
<dbReference type="EMBL" id="JAGGKG010000001">
    <property type="protein sequence ID" value="MBP1903596.1"/>
    <property type="molecule type" value="Genomic_DNA"/>
</dbReference>
<gene>
    <name evidence="1" type="ORF">J2Z32_000208</name>
</gene>
<reference evidence="1 2" key="1">
    <citation type="submission" date="2021-03" db="EMBL/GenBank/DDBJ databases">
        <title>Genomic Encyclopedia of Type Strains, Phase IV (KMG-IV): sequencing the most valuable type-strain genomes for metagenomic binning, comparative biology and taxonomic classification.</title>
        <authorList>
            <person name="Goeker M."/>
        </authorList>
    </citation>
    <scope>NUCLEOTIDE SEQUENCE [LARGE SCALE GENOMIC DNA]</scope>
    <source>
        <strain evidence="1 2">DSM 14349</strain>
    </source>
</reference>
<evidence type="ECO:0000313" key="1">
    <source>
        <dbReference type="EMBL" id="MBP1903596.1"/>
    </source>
</evidence>
<proteinExistence type="predicted"/>
<sequence length="312" mass="36699">MIWLSNYEQELDLAFNQAAQILNTLPPSFNKQALEYLDKFHALKHKRSKNYICYLLPYWLQNYFNVSMTTTRDFAVANIFGMMYYHLIDEIMDEPIKPSKYQLPLADLIYLEFHTIYSKYFPYDSPFWSYYKQYIVEWAEAVTEESENDYFQTDPIRLAHKASPVKVAIVGSMFVTHCTNSTLIVQIEDAVDLVLLTLQMLDDYEDWKKDLKEGSYNCLLSMIQAELNIPRSRRPNVEEIKQALFVQDILVKYAEIAVNHHEQMTTIQQYAPDLVLFHKFLYENLIEAGSQIAKDRLLLQSGGLSYWIAKNR</sequence>
<organism evidence="1 2">
    <name type="scientific">Paenibacillus turicensis</name>
    <dbReference type="NCBI Taxonomy" id="160487"/>
    <lineage>
        <taxon>Bacteria</taxon>
        <taxon>Bacillati</taxon>
        <taxon>Bacillota</taxon>
        <taxon>Bacilli</taxon>
        <taxon>Bacillales</taxon>
        <taxon>Paenibacillaceae</taxon>
        <taxon>Paenibacillus</taxon>
    </lineage>
</organism>
<dbReference type="RefSeq" id="WP_210087282.1">
    <property type="nucleotide sequence ID" value="NZ_JAGGKG010000001.1"/>
</dbReference>
<evidence type="ECO:0008006" key="3">
    <source>
        <dbReference type="Google" id="ProtNLM"/>
    </source>
</evidence>
<name>A0ABS4FLZ2_9BACL</name>
<dbReference type="Proteomes" id="UP001519272">
    <property type="component" value="Unassembled WGS sequence"/>
</dbReference>
<protein>
    <recommendedName>
        <fullName evidence="3">Terpene synthase</fullName>
    </recommendedName>
</protein>
<accession>A0ABS4FLZ2</accession>
<comment type="caution">
    <text evidence="1">The sequence shown here is derived from an EMBL/GenBank/DDBJ whole genome shotgun (WGS) entry which is preliminary data.</text>
</comment>